<evidence type="ECO:0000313" key="11">
    <source>
        <dbReference type="EMBL" id="GAO98920.1"/>
    </source>
</evidence>
<evidence type="ECO:0000256" key="3">
    <source>
        <dbReference type="ARBA" id="ARBA00022982"/>
    </source>
</evidence>
<evidence type="ECO:0000259" key="10">
    <source>
        <dbReference type="PROSITE" id="PS51352"/>
    </source>
</evidence>
<dbReference type="CDD" id="cd02947">
    <property type="entry name" value="TRX_family"/>
    <property type="match status" value="1"/>
</dbReference>
<dbReference type="Pfam" id="PF00085">
    <property type="entry name" value="Thioredoxin"/>
    <property type="match status" value="1"/>
</dbReference>
<dbReference type="PANTHER" id="PTHR45663">
    <property type="entry name" value="GEO12009P1"/>
    <property type="match status" value="1"/>
</dbReference>
<reference evidence="11 12" key="1">
    <citation type="submission" date="2015-03" db="EMBL/GenBank/DDBJ databases">
        <title>Caedibacter varicaedens, whole genome shotgun sequence.</title>
        <authorList>
            <person name="Suzuki H."/>
            <person name="Dapper A.L."/>
            <person name="Gibson A.K."/>
            <person name="Jackson C."/>
            <person name="Lee H."/>
            <person name="Pejaver V.R."/>
            <person name="Doak T."/>
            <person name="Lynch M."/>
        </authorList>
    </citation>
    <scope>NUCLEOTIDE SEQUENCE [LARGE SCALE GENOMIC DNA]</scope>
</reference>
<sequence length="107" mass="11746">MSGSVSVNDASFKQEVLDSQGLVLVDFWAEWCGPCRMLAPILEEVSGSMKGKLKVVKMNVDENPSTPTLYGVRSIPTLVLFKNGKALSTKTGLLQKNKLEEWVTESL</sequence>
<evidence type="ECO:0000256" key="4">
    <source>
        <dbReference type="ARBA" id="ARBA00023157"/>
    </source>
</evidence>
<feature type="disulfide bond" description="Redox-active" evidence="9">
    <location>
        <begin position="32"/>
        <end position="35"/>
    </location>
</feature>
<keyword evidence="12" id="KW-1185">Reference proteome</keyword>
<feature type="domain" description="Thioredoxin" evidence="10">
    <location>
        <begin position="1"/>
        <end position="107"/>
    </location>
</feature>
<dbReference type="FunFam" id="3.40.30.10:FF:000001">
    <property type="entry name" value="Thioredoxin"/>
    <property type="match status" value="1"/>
</dbReference>
<evidence type="ECO:0000256" key="7">
    <source>
        <dbReference type="PIRNR" id="PIRNR000077"/>
    </source>
</evidence>
<evidence type="ECO:0000256" key="9">
    <source>
        <dbReference type="PIRSR" id="PIRSR000077-4"/>
    </source>
</evidence>
<feature type="active site" description="Nucleophile" evidence="8">
    <location>
        <position position="35"/>
    </location>
</feature>
<feature type="site" description="Contributes to redox potential value" evidence="8">
    <location>
        <position position="34"/>
    </location>
</feature>
<dbReference type="OrthoDB" id="9790390at2"/>
<keyword evidence="2" id="KW-0813">Transport</keyword>
<evidence type="ECO:0000256" key="1">
    <source>
        <dbReference type="ARBA" id="ARBA00008987"/>
    </source>
</evidence>
<dbReference type="SUPFAM" id="SSF52833">
    <property type="entry name" value="Thioredoxin-like"/>
    <property type="match status" value="1"/>
</dbReference>
<protein>
    <recommendedName>
        <fullName evidence="6 7">Thioredoxin</fullName>
    </recommendedName>
</protein>
<accession>A0A0K8MEF7</accession>
<comment type="similarity">
    <text evidence="1 7">Belongs to the thioredoxin family.</text>
</comment>
<comment type="caution">
    <text evidence="11">The sequence shown here is derived from an EMBL/GenBank/DDBJ whole genome shotgun (WGS) entry which is preliminary data.</text>
</comment>
<name>A0A0K8MEF7_9PROT</name>
<evidence type="ECO:0000256" key="6">
    <source>
        <dbReference type="NCBIfam" id="TIGR01068"/>
    </source>
</evidence>
<evidence type="ECO:0000256" key="5">
    <source>
        <dbReference type="ARBA" id="ARBA00023284"/>
    </source>
</evidence>
<dbReference type="PROSITE" id="PS51352">
    <property type="entry name" value="THIOREDOXIN_2"/>
    <property type="match status" value="1"/>
</dbReference>
<dbReference type="PRINTS" id="PR00421">
    <property type="entry name" value="THIOREDOXIN"/>
</dbReference>
<evidence type="ECO:0000256" key="8">
    <source>
        <dbReference type="PIRSR" id="PIRSR000077-1"/>
    </source>
</evidence>
<dbReference type="NCBIfam" id="TIGR01068">
    <property type="entry name" value="thioredoxin"/>
    <property type="match status" value="1"/>
</dbReference>
<gene>
    <name evidence="11" type="primary">trxA_2</name>
    <name evidence="11" type="ORF">Cva_01590</name>
</gene>
<feature type="active site" description="Nucleophile" evidence="8">
    <location>
        <position position="32"/>
    </location>
</feature>
<feature type="site" description="Deprotonates C-terminal active site Cys" evidence="8">
    <location>
        <position position="26"/>
    </location>
</feature>
<dbReference type="EMBL" id="BBVC01000102">
    <property type="protein sequence ID" value="GAO98920.1"/>
    <property type="molecule type" value="Genomic_DNA"/>
</dbReference>
<dbReference type="GO" id="GO:0015035">
    <property type="term" value="F:protein-disulfide reductase activity"/>
    <property type="evidence" value="ECO:0007669"/>
    <property type="project" value="UniProtKB-UniRule"/>
</dbReference>
<feature type="site" description="Contributes to redox potential value" evidence="8">
    <location>
        <position position="33"/>
    </location>
</feature>
<evidence type="ECO:0000313" key="12">
    <source>
        <dbReference type="Proteomes" id="UP000036771"/>
    </source>
</evidence>
<proteinExistence type="inferred from homology"/>
<dbReference type="InterPro" id="IPR013766">
    <property type="entry name" value="Thioredoxin_domain"/>
</dbReference>
<dbReference type="InterPro" id="IPR036249">
    <property type="entry name" value="Thioredoxin-like_sf"/>
</dbReference>
<dbReference type="Gene3D" id="3.40.30.10">
    <property type="entry name" value="Glutaredoxin"/>
    <property type="match status" value="1"/>
</dbReference>
<dbReference type="InterPro" id="IPR005746">
    <property type="entry name" value="Thioredoxin"/>
</dbReference>
<dbReference type="InterPro" id="IPR017937">
    <property type="entry name" value="Thioredoxin_CS"/>
</dbReference>
<keyword evidence="5 9" id="KW-0676">Redox-active center</keyword>
<evidence type="ECO:0000256" key="2">
    <source>
        <dbReference type="ARBA" id="ARBA00022448"/>
    </source>
</evidence>
<dbReference type="Proteomes" id="UP000036771">
    <property type="component" value="Unassembled WGS sequence"/>
</dbReference>
<dbReference type="STRING" id="1629334.Cva_01590"/>
<dbReference type="PROSITE" id="PS00194">
    <property type="entry name" value="THIOREDOXIN_1"/>
    <property type="match status" value="1"/>
</dbReference>
<dbReference type="PIRSF" id="PIRSF000077">
    <property type="entry name" value="Thioredoxin"/>
    <property type="match status" value="1"/>
</dbReference>
<dbReference type="GO" id="GO:0005737">
    <property type="term" value="C:cytoplasm"/>
    <property type="evidence" value="ECO:0007669"/>
    <property type="project" value="TreeGrafter"/>
</dbReference>
<keyword evidence="4 9" id="KW-1015">Disulfide bond</keyword>
<keyword evidence="3" id="KW-0249">Electron transport</keyword>
<dbReference type="PANTHER" id="PTHR45663:SF11">
    <property type="entry name" value="GEO12009P1"/>
    <property type="match status" value="1"/>
</dbReference>
<organism evidence="11 12">
    <name type="scientific">Caedimonas varicaedens</name>
    <dbReference type="NCBI Taxonomy" id="1629334"/>
    <lineage>
        <taxon>Bacteria</taxon>
        <taxon>Pseudomonadati</taxon>
        <taxon>Pseudomonadota</taxon>
        <taxon>Alphaproteobacteria</taxon>
        <taxon>Holosporales</taxon>
        <taxon>Caedimonadaceae</taxon>
        <taxon>Caedimonas</taxon>
    </lineage>
</organism>
<dbReference type="AlphaFoldDB" id="A0A0K8MEF7"/>